<dbReference type="InterPro" id="IPR019903">
    <property type="entry name" value="RIC_family"/>
</dbReference>
<evidence type="ECO:0000256" key="2">
    <source>
        <dbReference type="ARBA" id="ARBA00022490"/>
    </source>
</evidence>
<dbReference type="GO" id="GO:0046872">
    <property type="term" value="F:metal ion binding"/>
    <property type="evidence" value="ECO:0007669"/>
    <property type="project" value="UniProtKB-KW"/>
</dbReference>
<accession>A0A239ECF1</accession>
<organism evidence="7 8">
    <name type="scientific">Anaerovirgula multivorans</name>
    <dbReference type="NCBI Taxonomy" id="312168"/>
    <lineage>
        <taxon>Bacteria</taxon>
        <taxon>Bacillati</taxon>
        <taxon>Bacillota</taxon>
        <taxon>Clostridia</taxon>
        <taxon>Peptostreptococcales</taxon>
        <taxon>Natronincolaceae</taxon>
        <taxon>Anaerovirgula</taxon>
    </lineage>
</organism>
<keyword evidence="3" id="KW-0479">Metal-binding</keyword>
<gene>
    <name evidence="7" type="ORF">SAMN05446037_1009149</name>
</gene>
<evidence type="ECO:0000256" key="1">
    <source>
        <dbReference type="ARBA" id="ARBA00004496"/>
    </source>
</evidence>
<evidence type="ECO:0000256" key="5">
    <source>
        <dbReference type="SAM" id="Coils"/>
    </source>
</evidence>
<evidence type="ECO:0000256" key="4">
    <source>
        <dbReference type="ARBA" id="ARBA00023004"/>
    </source>
</evidence>
<proteinExistence type="predicted"/>
<evidence type="ECO:0000259" key="6">
    <source>
        <dbReference type="Pfam" id="PF01814"/>
    </source>
</evidence>
<sequence>MVKEYEKNSSQELLEKIDKVNRELEDEHDGAGDVLKKLREVTNGFEVPTGGCHSFQLTYKGLEALEWDIFQHVHLENNILFPRLDVEMKK</sequence>
<keyword evidence="5" id="KW-0175">Coiled coil</keyword>
<dbReference type="Gene3D" id="1.20.120.520">
    <property type="entry name" value="nmb1532 protein domain like"/>
    <property type="match status" value="1"/>
</dbReference>
<protein>
    <submittedName>
        <fullName evidence="7">Hemerythrin HHE cation binding domain-containing protein</fullName>
    </submittedName>
</protein>
<feature type="coiled-coil region" evidence="5">
    <location>
        <begin position="7"/>
        <end position="41"/>
    </location>
</feature>
<evidence type="ECO:0000313" key="7">
    <source>
        <dbReference type="EMBL" id="SNS41624.1"/>
    </source>
</evidence>
<name>A0A239ECF1_9FIRM</name>
<dbReference type="EMBL" id="FZOJ01000009">
    <property type="protein sequence ID" value="SNS41624.1"/>
    <property type="molecule type" value="Genomic_DNA"/>
</dbReference>
<comment type="subcellular location">
    <subcellularLocation>
        <location evidence="1">Cytoplasm</location>
    </subcellularLocation>
</comment>
<evidence type="ECO:0000313" key="8">
    <source>
        <dbReference type="Proteomes" id="UP000198304"/>
    </source>
</evidence>
<keyword evidence="4" id="KW-0408">Iron</keyword>
<keyword evidence="8" id="KW-1185">Reference proteome</keyword>
<evidence type="ECO:0000256" key="3">
    <source>
        <dbReference type="ARBA" id="ARBA00022723"/>
    </source>
</evidence>
<dbReference type="InterPro" id="IPR012312">
    <property type="entry name" value="Hemerythrin-like"/>
</dbReference>
<dbReference type="GO" id="GO:0005737">
    <property type="term" value="C:cytoplasm"/>
    <property type="evidence" value="ECO:0007669"/>
    <property type="project" value="UniProtKB-SubCell"/>
</dbReference>
<dbReference type="AlphaFoldDB" id="A0A239ECF1"/>
<dbReference type="RefSeq" id="WP_242975106.1">
    <property type="nucleotide sequence ID" value="NZ_FZOJ01000009.1"/>
</dbReference>
<dbReference type="PANTHER" id="PTHR36438">
    <property type="entry name" value="IRON-SULFUR CLUSTER REPAIR PROTEIN YTFE"/>
    <property type="match status" value="1"/>
</dbReference>
<keyword evidence="2" id="KW-0963">Cytoplasm</keyword>
<reference evidence="7 8" key="1">
    <citation type="submission" date="2017-06" db="EMBL/GenBank/DDBJ databases">
        <authorList>
            <person name="Kim H.J."/>
            <person name="Triplett B.A."/>
        </authorList>
    </citation>
    <scope>NUCLEOTIDE SEQUENCE [LARGE SCALE GENOMIC DNA]</scope>
    <source>
        <strain evidence="7 8">SCA</strain>
    </source>
</reference>
<feature type="domain" description="Hemerythrin-like" evidence="6">
    <location>
        <begin position="16"/>
        <end position="84"/>
    </location>
</feature>
<dbReference type="PANTHER" id="PTHR36438:SF1">
    <property type="entry name" value="IRON-SULFUR CLUSTER REPAIR PROTEIN YTFE"/>
    <property type="match status" value="1"/>
</dbReference>
<dbReference type="Pfam" id="PF01814">
    <property type="entry name" value="Hemerythrin"/>
    <property type="match status" value="1"/>
</dbReference>
<dbReference type="Proteomes" id="UP000198304">
    <property type="component" value="Unassembled WGS sequence"/>
</dbReference>